<dbReference type="PANTHER" id="PTHR43266">
    <property type="entry name" value="MACROLIDE-EFFLUX PROTEIN"/>
    <property type="match status" value="1"/>
</dbReference>
<feature type="domain" description="Major facilitator superfamily (MFS) profile" evidence="9">
    <location>
        <begin position="305"/>
        <end position="519"/>
    </location>
</feature>
<evidence type="ECO:0000256" key="6">
    <source>
        <dbReference type="ARBA" id="ARBA00023136"/>
    </source>
</evidence>
<feature type="region of interest" description="Disordered" evidence="7">
    <location>
        <begin position="1"/>
        <end position="55"/>
    </location>
</feature>
<feature type="compositionally biased region" description="Gly residues" evidence="7">
    <location>
        <begin position="40"/>
        <end position="51"/>
    </location>
</feature>
<dbReference type="InterPro" id="IPR020846">
    <property type="entry name" value="MFS_dom"/>
</dbReference>
<gene>
    <name evidence="10" type="ORF">AVDCRST_MAG20-1708</name>
</gene>
<feature type="transmembrane region" description="Helical" evidence="8">
    <location>
        <begin position="375"/>
        <end position="395"/>
    </location>
</feature>
<proteinExistence type="predicted"/>
<feature type="transmembrane region" description="Helical" evidence="8">
    <location>
        <begin position="310"/>
        <end position="332"/>
    </location>
</feature>
<evidence type="ECO:0000256" key="1">
    <source>
        <dbReference type="ARBA" id="ARBA00004651"/>
    </source>
</evidence>
<dbReference type="InterPro" id="IPR036259">
    <property type="entry name" value="MFS_trans_sf"/>
</dbReference>
<feature type="transmembrane region" description="Helical" evidence="8">
    <location>
        <begin position="84"/>
        <end position="109"/>
    </location>
</feature>
<feature type="transmembrane region" description="Helical" evidence="8">
    <location>
        <begin position="344"/>
        <end position="368"/>
    </location>
</feature>
<keyword evidence="4 8" id="KW-0812">Transmembrane</keyword>
<evidence type="ECO:0000259" key="9">
    <source>
        <dbReference type="PROSITE" id="PS50850"/>
    </source>
</evidence>
<dbReference type="GO" id="GO:0005886">
    <property type="term" value="C:plasma membrane"/>
    <property type="evidence" value="ECO:0007669"/>
    <property type="project" value="UniProtKB-SubCell"/>
</dbReference>
<dbReference type="GO" id="GO:0022857">
    <property type="term" value="F:transmembrane transporter activity"/>
    <property type="evidence" value="ECO:0007669"/>
    <property type="project" value="InterPro"/>
</dbReference>
<sequence length="519" mass="53055">MRPGGGAPERPVGPIGHGGGAGHAGAPPPGGAGPTASSASGGGASPGGDDAGIGQRVDHVIPEPELPDRSAVTRLFGSSSFFRLWVAQVVSAVGDWLGFVAIVAVATRISGSAGAISLVMSARLIPGFFLAPVAGVLVDRLDRKKIMVACDLVRAGVLFTIPFVNAIWQLVIASLVLEVATLLWSPAKEASVPNLVPASHLTTANSLSLVAAYGTFPIATLLFALLAKVADWLGDIDILRVLPITQESVALYVDVATFALSALFISTLALPPRRSAPVGAGEAGEAVKMDLGQTGRELKEGWSFMVSHPVIRAVMVAIGTGLIGGGMLVPLGDLFSRQVLGGGSAGFGLLLTALGSGLAAGVILISVLQKRLPKVQVFCGAVVTAGVTLLLGATMSTLPPAIAFVFVLGMCAGTIYVLGFTILQERVADELRGRVFASLYTLVRLCVLLAFAAGPLLADRLEAFSQSAFDGSIDVAGLTVAIPGVRLALWFAGVIIVAAGVLAVLVLRRAHDEPVVEPA</sequence>
<keyword evidence="2" id="KW-0813">Transport</keyword>
<feature type="transmembrane region" description="Helical" evidence="8">
    <location>
        <begin position="206"/>
        <end position="229"/>
    </location>
</feature>
<keyword evidence="6 8" id="KW-0472">Membrane</keyword>
<feature type="transmembrane region" description="Helical" evidence="8">
    <location>
        <begin position="487"/>
        <end position="507"/>
    </location>
</feature>
<evidence type="ECO:0000256" key="8">
    <source>
        <dbReference type="SAM" id="Phobius"/>
    </source>
</evidence>
<comment type="subcellular location">
    <subcellularLocation>
        <location evidence="1">Cell membrane</location>
        <topology evidence="1">Multi-pass membrane protein</topology>
    </subcellularLocation>
</comment>
<dbReference type="PROSITE" id="PS50850">
    <property type="entry name" value="MFS"/>
    <property type="match status" value="1"/>
</dbReference>
<evidence type="ECO:0000256" key="7">
    <source>
        <dbReference type="SAM" id="MobiDB-lite"/>
    </source>
</evidence>
<feature type="transmembrane region" description="Helical" evidence="8">
    <location>
        <begin position="115"/>
        <end position="138"/>
    </location>
</feature>
<reference evidence="10" key="1">
    <citation type="submission" date="2020-02" db="EMBL/GenBank/DDBJ databases">
        <authorList>
            <person name="Meier V. D."/>
        </authorList>
    </citation>
    <scope>NUCLEOTIDE SEQUENCE</scope>
    <source>
        <strain evidence="10">AVDCRST_MAG20</strain>
    </source>
</reference>
<keyword evidence="3" id="KW-1003">Cell membrane</keyword>
<dbReference type="CDD" id="cd06173">
    <property type="entry name" value="MFS_MefA_like"/>
    <property type="match status" value="1"/>
</dbReference>
<evidence type="ECO:0000256" key="2">
    <source>
        <dbReference type="ARBA" id="ARBA00022448"/>
    </source>
</evidence>
<feature type="transmembrane region" description="Helical" evidence="8">
    <location>
        <begin position="435"/>
        <end position="458"/>
    </location>
</feature>
<evidence type="ECO:0000256" key="3">
    <source>
        <dbReference type="ARBA" id="ARBA00022475"/>
    </source>
</evidence>
<evidence type="ECO:0000256" key="5">
    <source>
        <dbReference type="ARBA" id="ARBA00022989"/>
    </source>
</evidence>
<protein>
    <recommendedName>
        <fullName evidence="9">Major facilitator superfamily (MFS) profile domain-containing protein</fullName>
    </recommendedName>
</protein>
<feature type="transmembrane region" description="Helical" evidence="8">
    <location>
        <begin position="401"/>
        <end position="423"/>
    </location>
</feature>
<accession>A0A6J4I3A7</accession>
<name>A0A6J4I3A7_9ACTN</name>
<dbReference type="SUPFAM" id="SSF103473">
    <property type="entry name" value="MFS general substrate transporter"/>
    <property type="match status" value="1"/>
</dbReference>
<dbReference type="InterPro" id="IPR011701">
    <property type="entry name" value="MFS"/>
</dbReference>
<keyword evidence="5 8" id="KW-1133">Transmembrane helix</keyword>
<evidence type="ECO:0000313" key="10">
    <source>
        <dbReference type="EMBL" id="CAA9240764.1"/>
    </source>
</evidence>
<evidence type="ECO:0000256" key="4">
    <source>
        <dbReference type="ARBA" id="ARBA00022692"/>
    </source>
</evidence>
<organism evidence="10">
    <name type="scientific">uncultured Acidimicrobiales bacterium</name>
    <dbReference type="NCBI Taxonomy" id="310071"/>
    <lineage>
        <taxon>Bacteria</taxon>
        <taxon>Bacillati</taxon>
        <taxon>Actinomycetota</taxon>
        <taxon>Acidimicrobiia</taxon>
        <taxon>Acidimicrobiales</taxon>
        <taxon>environmental samples</taxon>
    </lineage>
</organism>
<dbReference type="Gene3D" id="1.20.1250.20">
    <property type="entry name" value="MFS general substrate transporter like domains"/>
    <property type="match status" value="1"/>
</dbReference>
<dbReference type="Pfam" id="PF07690">
    <property type="entry name" value="MFS_1"/>
    <property type="match status" value="1"/>
</dbReference>
<dbReference type="AlphaFoldDB" id="A0A6J4I3A7"/>
<dbReference type="PANTHER" id="PTHR43266:SF2">
    <property type="entry name" value="MAJOR FACILITATOR SUPERFAMILY (MFS) PROFILE DOMAIN-CONTAINING PROTEIN"/>
    <property type="match status" value="1"/>
</dbReference>
<dbReference type="EMBL" id="CADCSY010000077">
    <property type="protein sequence ID" value="CAA9240764.1"/>
    <property type="molecule type" value="Genomic_DNA"/>
</dbReference>